<comment type="caution">
    <text evidence="1">The sequence shown here is derived from an EMBL/GenBank/DDBJ whole genome shotgun (WGS) entry which is preliminary data.</text>
</comment>
<evidence type="ECO:0000313" key="2">
    <source>
        <dbReference type="Proteomes" id="UP000237271"/>
    </source>
</evidence>
<dbReference type="OrthoDB" id="101191at2759"/>
<dbReference type="Proteomes" id="UP000237271">
    <property type="component" value="Unassembled WGS sequence"/>
</dbReference>
<dbReference type="AlphaFoldDB" id="A0A2P4X9J1"/>
<gene>
    <name evidence="1" type="ORF">PHPALM_28654</name>
</gene>
<organism evidence="1 2">
    <name type="scientific">Phytophthora palmivora</name>
    <dbReference type="NCBI Taxonomy" id="4796"/>
    <lineage>
        <taxon>Eukaryota</taxon>
        <taxon>Sar</taxon>
        <taxon>Stramenopiles</taxon>
        <taxon>Oomycota</taxon>
        <taxon>Peronosporomycetes</taxon>
        <taxon>Peronosporales</taxon>
        <taxon>Peronosporaceae</taxon>
        <taxon>Phytophthora</taxon>
    </lineage>
</organism>
<reference evidence="1 2" key="1">
    <citation type="journal article" date="2017" name="Genome Biol. Evol.">
        <title>Phytophthora megakarya and P. palmivora, closely related causal agents of cacao black pod rot, underwent increases in genome sizes and gene numbers by different mechanisms.</title>
        <authorList>
            <person name="Ali S.S."/>
            <person name="Shao J."/>
            <person name="Lary D.J."/>
            <person name="Kronmiller B."/>
            <person name="Shen D."/>
            <person name="Strem M.D."/>
            <person name="Amoako-Attah I."/>
            <person name="Akrofi A.Y."/>
            <person name="Begoude B.A."/>
            <person name="Ten Hoopen G.M."/>
            <person name="Coulibaly K."/>
            <person name="Kebe B.I."/>
            <person name="Melnick R.L."/>
            <person name="Guiltinan M.J."/>
            <person name="Tyler B.M."/>
            <person name="Meinhardt L.W."/>
            <person name="Bailey B.A."/>
        </authorList>
    </citation>
    <scope>NUCLEOTIDE SEQUENCE [LARGE SCALE GENOMIC DNA]</scope>
    <source>
        <strain evidence="2">sbr112.9</strain>
    </source>
</reference>
<dbReference type="EMBL" id="NCKW01015628">
    <property type="protein sequence ID" value="POM62215.1"/>
    <property type="molecule type" value="Genomic_DNA"/>
</dbReference>
<name>A0A2P4X9J1_9STRA</name>
<sequence length="98" mass="11233">MKFCLPSGTFPELDLAKEDMDNMENVASVIVNSAIEDFESLRLDNNRLTDKRWKPIKRKAGVMLYEDRSMRESIKRESMISDVTPSGIRPLMAHGTTR</sequence>
<protein>
    <submittedName>
        <fullName evidence="1">Uncharacterized protein</fullName>
    </submittedName>
</protein>
<feature type="non-terminal residue" evidence="1">
    <location>
        <position position="98"/>
    </location>
</feature>
<keyword evidence="2" id="KW-1185">Reference proteome</keyword>
<proteinExistence type="predicted"/>
<accession>A0A2P4X9J1</accession>
<evidence type="ECO:0000313" key="1">
    <source>
        <dbReference type="EMBL" id="POM62215.1"/>
    </source>
</evidence>